<dbReference type="Proteomes" id="UP000070560">
    <property type="component" value="Chromosome"/>
</dbReference>
<dbReference type="Proteomes" id="UP000885738">
    <property type="component" value="Unassembled WGS sequence"/>
</dbReference>
<dbReference type="Gene3D" id="3.90.1640.10">
    <property type="entry name" value="inorganic pyrophosphatase (n-terminal core)"/>
    <property type="match status" value="1"/>
</dbReference>
<sequence>MIFKSAKEKVKYLFETITSEDQILILIVPDPDSISSAWALKRILWRRVKTITIASIREIERIDNLTMVHLLKIPIELIAKVDISLYNKFALVDSQPQHFPTLEKISFDIIIDHHPIKKEITGRFVDIEPEYGATATLLTEYIRAARIKPSSRLATALFYGIKADTHNFTLRGTEKDIQSFRYLFKYINQTIVRKIETSEFRLELIPYFKKAFEVMEVDLAHHRIFVYLGKIKKPDVCVILADFLLRIYENSHSIVSGLCENNLIIVFRNSDYRKHAGRLAEKAFGEIGRAGGHKEMARVEIPLVNLKNTIGSVTNKVLKTYVLHQIKRAW</sequence>
<dbReference type="KEGG" id="daw:HS1_002301"/>
<name>A0A7C1W081_DESA2</name>
<evidence type="ECO:0000313" key="4">
    <source>
        <dbReference type="Proteomes" id="UP000070560"/>
    </source>
</evidence>
<proteinExistence type="predicted"/>
<dbReference type="InterPro" id="IPR051319">
    <property type="entry name" value="Oligoribo/pAp-PDE_c-di-AMP_PDE"/>
</dbReference>
<dbReference type="Pfam" id="PF01368">
    <property type="entry name" value="DHH"/>
    <property type="match status" value="1"/>
</dbReference>
<dbReference type="EMBL" id="CP013015">
    <property type="protein sequence ID" value="AMM42085.1"/>
    <property type="molecule type" value="Genomic_DNA"/>
</dbReference>
<dbReference type="PANTHER" id="PTHR47618:SF1">
    <property type="entry name" value="BIFUNCTIONAL OLIGORIBONUCLEASE AND PAP PHOSPHATASE NRNA"/>
    <property type="match status" value="1"/>
</dbReference>
<dbReference type="PANTHER" id="PTHR47618">
    <property type="entry name" value="BIFUNCTIONAL OLIGORIBONUCLEASE AND PAP PHOSPHATASE NRNA"/>
    <property type="match status" value="1"/>
</dbReference>
<evidence type="ECO:0000313" key="3">
    <source>
        <dbReference type="EMBL" id="HEC67358.1"/>
    </source>
</evidence>
<feature type="domain" description="DDH" evidence="1">
    <location>
        <begin position="29"/>
        <end position="161"/>
    </location>
</feature>
<dbReference type="OrthoDB" id="5490569at2"/>
<keyword evidence="4" id="KW-1185">Reference proteome</keyword>
<gene>
    <name evidence="3" type="ORF">ENI35_00860</name>
    <name evidence="2" type="ORF">HS1_002301</name>
</gene>
<protein>
    <submittedName>
        <fullName evidence="2">Phosphoesterase RecJ domain-containing protein</fullName>
    </submittedName>
</protein>
<dbReference type="InterPro" id="IPR038763">
    <property type="entry name" value="DHH_sf"/>
</dbReference>
<dbReference type="EMBL" id="DRIH01000024">
    <property type="protein sequence ID" value="HEC67358.1"/>
    <property type="molecule type" value="Genomic_DNA"/>
</dbReference>
<dbReference type="InterPro" id="IPR001667">
    <property type="entry name" value="DDH_dom"/>
</dbReference>
<accession>A0A7C1W081</accession>
<dbReference type="SUPFAM" id="SSF64182">
    <property type="entry name" value="DHH phosphoesterases"/>
    <property type="match status" value="1"/>
</dbReference>
<reference evidence="3" key="2">
    <citation type="journal article" date="2020" name="mSystems">
        <title>Genome- and Community-Level Interaction Insights into Carbon Utilization and Element Cycling Functions of Hydrothermarchaeota in Hydrothermal Sediment.</title>
        <authorList>
            <person name="Zhou Z."/>
            <person name="Liu Y."/>
            <person name="Xu W."/>
            <person name="Pan J."/>
            <person name="Luo Z.H."/>
            <person name="Li M."/>
        </authorList>
    </citation>
    <scope>NUCLEOTIDE SEQUENCE [LARGE SCALE GENOMIC DNA]</scope>
    <source>
        <strain evidence="3">HyVt-389</strain>
    </source>
</reference>
<evidence type="ECO:0000313" key="2">
    <source>
        <dbReference type="EMBL" id="AMM42085.1"/>
    </source>
</evidence>
<organism evidence="3">
    <name type="scientific">Desulfofervidus auxilii</name>
    <dbReference type="NCBI Taxonomy" id="1621989"/>
    <lineage>
        <taxon>Bacteria</taxon>
        <taxon>Pseudomonadati</taxon>
        <taxon>Thermodesulfobacteriota</taxon>
        <taxon>Candidatus Desulfofervidia</taxon>
        <taxon>Candidatus Desulfofervidales</taxon>
        <taxon>Candidatus Desulfofervidaceae</taxon>
        <taxon>Candidatus Desulfofervidus</taxon>
    </lineage>
</organism>
<evidence type="ECO:0000259" key="1">
    <source>
        <dbReference type="Pfam" id="PF01368"/>
    </source>
</evidence>
<reference evidence="2 4" key="1">
    <citation type="submission" date="2015-10" db="EMBL/GenBank/DDBJ databases">
        <title>Candidatus Desulfofervidus auxilii, a hydrogenotrophic sulfate-reducing bacterium involved in the thermophilic anaerobic oxidation of methane.</title>
        <authorList>
            <person name="Krukenberg V."/>
            <person name="Richter M."/>
            <person name="Wegener G."/>
        </authorList>
    </citation>
    <scope>NUCLEOTIDE SEQUENCE [LARGE SCALE GENOMIC DNA]</scope>
    <source>
        <strain evidence="2 4">HS1</strain>
    </source>
</reference>
<dbReference type="AlphaFoldDB" id="A0A7C1W081"/>
<dbReference type="RefSeq" id="WP_066065654.1">
    <property type="nucleotide sequence ID" value="NZ_CP013015.1"/>
</dbReference>